<dbReference type="InterPro" id="IPR043151">
    <property type="entry name" value="BAH_sf"/>
</dbReference>
<dbReference type="Pfam" id="PF01426">
    <property type="entry name" value="BAH"/>
    <property type="match status" value="1"/>
</dbReference>
<feature type="region of interest" description="Disordered" evidence="1">
    <location>
        <begin position="202"/>
        <end position="221"/>
    </location>
</feature>
<dbReference type="SMART" id="SM00439">
    <property type="entry name" value="BAH"/>
    <property type="match status" value="1"/>
</dbReference>
<keyword evidence="5" id="KW-1185">Reference proteome</keyword>
<reference evidence="3 5" key="1">
    <citation type="journal article" date="2018" name="Gigascience">
        <title>Genomes of trombidid mites reveal novel predicted allergens and laterally-transferred genes associated with secondary metabolism.</title>
        <authorList>
            <person name="Dong X."/>
            <person name="Chaisiri K."/>
            <person name="Xia D."/>
            <person name="Armstrong S.D."/>
            <person name="Fang Y."/>
            <person name="Donnelly M.J."/>
            <person name="Kadowaki T."/>
            <person name="McGarry J.W."/>
            <person name="Darby A.C."/>
            <person name="Makepeace B.L."/>
        </authorList>
    </citation>
    <scope>NUCLEOTIDE SEQUENCE [LARGE SCALE GENOMIC DNA]</scope>
    <source>
        <strain evidence="3">UoL-WK</strain>
    </source>
</reference>
<name>A0A3S3PQ38_9ACAR</name>
<feature type="region of interest" description="Disordered" evidence="1">
    <location>
        <begin position="599"/>
        <end position="623"/>
    </location>
</feature>
<feature type="compositionally biased region" description="Polar residues" evidence="1">
    <location>
        <begin position="104"/>
        <end position="125"/>
    </location>
</feature>
<evidence type="ECO:0000259" key="2">
    <source>
        <dbReference type="PROSITE" id="PS51038"/>
    </source>
</evidence>
<feature type="domain" description="BAH" evidence="2">
    <location>
        <begin position="971"/>
        <end position="1094"/>
    </location>
</feature>
<feature type="compositionally biased region" description="Basic and acidic residues" evidence="1">
    <location>
        <begin position="472"/>
        <end position="486"/>
    </location>
</feature>
<feature type="compositionally biased region" description="Polar residues" evidence="1">
    <location>
        <begin position="289"/>
        <end position="300"/>
    </location>
</feature>
<dbReference type="AlphaFoldDB" id="A0A3S3PQ38"/>
<dbReference type="InterPro" id="IPR001025">
    <property type="entry name" value="BAH_dom"/>
</dbReference>
<dbReference type="PANTHER" id="PTHR12505:SF24">
    <property type="entry name" value="PROTEIN WINGED EYE"/>
    <property type="match status" value="1"/>
</dbReference>
<comment type="caution">
    <text evidence="3">The sequence shown here is derived from an EMBL/GenBank/DDBJ whole genome shotgun (WGS) entry which is preliminary data.</text>
</comment>
<feature type="region of interest" description="Disordered" evidence="1">
    <location>
        <begin position="823"/>
        <end position="929"/>
    </location>
</feature>
<dbReference type="InterPro" id="IPR056841">
    <property type="entry name" value="TNRC18_BAHCC1-like_SH3"/>
</dbReference>
<dbReference type="Gene3D" id="2.30.30.140">
    <property type="match status" value="1"/>
</dbReference>
<feature type="compositionally biased region" description="Basic and acidic residues" evidence="1">
    <location>
        <begin position="508"/>
        <end position="517"/>
    </location>
</feature>
<reference evidence="3" key="2">
    <citation type="submission" date="2018-11" db="EMBL/GenBank/DDBJ databases">
        <title>Trombidioid mite genomics.</title>
        <authorList>
            <person name="Dong X."/>
        </authorList>
    </citation>
    <scope>NUCLEOTIDE SEQUENCE</scope>
    <source>
        <strain evidence="3">UoL-WK</strain>
    </source>
</reference>
<dbReference type="Proteomes" id="UP000285301">
    <property type="component" value="Unassembled WGS sequence"/>
</dbReference>
<evidence type="ECO:0000313" key="4">
    <source>
        <dbReference type="EMBL" id="RWS14261.1"/>
    </source>
</evidence>
<feature type="region of interest" description="Disordered" evidence="1">
    <location>
        <begin position="508"/>
        <end position="545"/>
    </location>
</feature>
<feature type="region of interest" description="Disordered" evidence="1">
    <location>
        <begin position="98"/>
        <end position="137"/>
    </location>
</feature>
<dbReference type="OrthoDB" id="6426227at2759"/>
<gene>
    <name evidence="4" type="ORF">B4U79_07922</name>
    <name evidence="3" type="ORF">B4U79_13198</name>
</gene>
<dbReference type="GO" id="GO:0003682">
    <property type="term" value="F:chromatin binding"/>
    <property type="evidence" value="ECO:0007669"/>
    <property type="project" value="InterPro"/>
</dbReference>
<dbReference type="PROSITE" id="PS51038">
    <property type="entry name" value="BAH"/>
    <property type="match status" value="1"/>
</dbReference>
<accession>A0A3S3PQ38</accession>
<feature type="region of interest" description="Disordered" evidence="1">
    <location>
        <begin position="275"/>
        <end position="305"/>
    </location>
</feature>
<dbReference type="Gene3D" id="2.30.30.490">
    <property type="match status" value="1"/>
</dbReference>
<dbReference type="EMBL" id="NCKU01000766">
    <property type="protein sequence ID" value="RWS14261.1"/>
    <property type="molecule type" value="Genomic_DNA"/>
</dbReference>
<evidence type="ECO:0000256" key="1">
    <source>
        <dbReference type="SAM" id="MobiDB-lite"/>
    </source>
</evidence>
<dbReference type="InterPro" id="IPR048924">
    <property type="entry name" value="BAHCC1-like_Tudor"/>
</dbReference>
<evidence type="ECO:0000313" key="5">
    <source>
        <dbReference type="Proteomes" id="UP000285301"/>
    </source>
</evidence>
<dbReference type="SMART" id="SM00333">
    <property type="entry name" value="TUDOR"/>
    <property type="match status" value="1"/>
</dbReference>
<feature type="region of interest" description="Disordered" evidence="1">
    <location>
        <begin position="1"/>
        <end position="25"/>
    </location>
</feature>
<feature type="compositionally biased region" description="Basic residues" evidence="1">
    <location>
        <begin position="844"/>
        <end position="878"/>
    </location>
</feature>
<evidence type="ECO:0000313" key="3">
    <source>
        <dbReference type="EMBL" id="RWS14221.1"/>
    </source>
</evidence>
<sequence>MDANLPSPSSLTASHSESTPNETNEILTVRVKKEPQSSTSLLSPFIKCATQCYSPNNERNRFQDQIKEEDDQINRDSDRHLIASRFPPVCPPNLEEAQQKTETDALNSNNFTTESRSSSVQSWKTANEGKEREKGPPYSAIVAPLQKTEKVKTINKVCIKEAQNSELLNLSVNDEKLKDGKDDDDKSKSIISSAILLPKAKVQDTNHQAFSESQDQNEGEDNNIWHNLQQKATSKKAINDNSLECKKESALNLKKSKHSKSNSSSHVPVGIAIARKRQPSPILKKPESKPNSAIVNNPKSEMQKVKTQKVTETNTESSSNAIKPNLAINSGTTIPTMTITSGYRLACDAVTGQYYLISTAANFIQSQFIANPSPNISTFENTAEENNCLTENETINCSNVNKVEQATQACLSDEECEQSPVMVSNCVTSSVQVDMDAEDESVFGKIESLDGESILCAKQIQNKYPEQIHSSADIKEEDKEEKETSKNKTSSLCTDGLTLLSALAEQRSLEEKRRHSTDGLSVNDSENDIISDHYTKPVKRKQRSESCISSIDLPVSTSNNSHFASAECGVKKKRKNSNTSDPWMIRRSERIFLNEALQQSQNANTQSSNKSDASQKYKVAVSKKSRKKSKEECDVDTESRLNESSDQSETYIWKELTSEDFVLNDSLLENSRIIIKIDDLLYAGSVSAIQAPDVYGVTLDGERSQNKHIYSREDVLKEAILEKKPNHIKQLPDGTRVCAYWSQQYKCLYPGRVAICSSPNPLPERNLVFVEFDDGDKGRIPLNDIRFLPQNYPICKSTEDVKSNCKRIKYSTEEKVEEKVLAITPGQNENNKNVNSAAEYSEKAKKKRKHCKELKKHRRHHKHKHCKHHKKKKRHKRKASGEDLQVGNLEEAKNEKEKRNETETTVKEESQISSRRTQKRRERLSSAEKSKIAPFLPLQQLWHWSGKSFRRIGSKGKPKKEFYKSIHRGREVIKVGDSAVFLSTGRPNLPYVGKIDSMWQSSNGNMIVKVKWFYHPEETKVKPNLLDARGALFESSHYDENDVQTISHKCEVLRWEEYEERKQRKPEIVLDDPPNVYYMGGTYDPLAGKLQIASKVPLKSVTV</sequence>
<organism evidence="3 5">
    <name type="scientific">Dinothrombium tinctorium</name>
    <dbReference type="NCBI Taxonomy" id="1965070"/>
    <lineage>
        <taxon>Eukaryota</taxon>
        <taxon>Metazoa</taxon>
        <taxon>Ecdysozoa</taxon>
        <taxon>Arthropoda</taxon>
        <taxon>Chelicerata</taxon>
        <taxon>Arachnida</taxon>
        <taxon>Acari</taxon>
        <taxon>Acariformes</taxon>
        <taxon>Trombidiformes</taxon>
        <taxon>Prostigmata</taxon>
        <taxon>Anystina</taxon>
        <taxon>Parasitengona</taxon>
        <taxon>Trombidioidea</taxon>
        <taxon>Trombidiidae</taxon>
        <taxon>Dinothrombium</taxon>
    </lineage>
</organism>
<feature type="compositionally biased region" description="Polar residues" evidence="1">
    <location>
        <begin position="825"/>
        <end position="838"/>
    </location>
</feature>
<dbReference type="InterPro" id="IPR002999">
    <property type="entry name" value="Tudor"/>
</dbReference>
<protein>
    <recommendedName>
        <fullName evidence="2">BAH domain-containing protein</fullName>
    </recommendedName>
</protein>
<proteinExistence type="predicted"/>
<dbReference type="STRING" id="1965070.A0A3S3PQ38"/>
<feature type="compositionally biased region" description="Polar residues" evidence="1">
    <location>
        <begin position="203"/>
        <end position="214"/>
    </location>
</feature>
<dbReference type="Pfam" id="PF21744">
    <property type="entry name" value="BAHCC1-like_Tudor"/>
    <property type="match status" value="1"/>
</dbReference>
<dbReference type="InterPro" id="IPR052429">
    <property type="entry name" value="BAH_domain_protein"/>
</dbReference>
<dbReference type="Pfam" id="PF24912">
    <property type="entry name" value="SH3_TNRC18"/>
    <property type="match status" value="1"/>
</dbReference>
<feature type="compositionally biased region" description="Low complexity" evidence="1">
    <location>
        <begin position="599"/>
        <end position="620"/>
    </location>
</feature>
<dbReference type="EMBL" id="NCKU01000773">
    <property type="protein sequence ID" value="RWS14221.1"/>
    <property type="molecule type" value="Genomic_DNA"/>
</dbReference>
<feature type="compositionally biased region" description="Basic and acidic residues" evidence="1">
    <location>
        <begin position="890"/>
        <end position="910"/>
    </location>
</feature>
<dbReference type="PANTHER" id="PTHR12505">
    <property type="entry name" value="PHD FINGER TRANSCRIPTION FACTOR"/>
    <property type="match status" value="1"/>
</dbReference>
<feature type="region of interest" description="Disordered" evidence="1">
    <location>
        <begin position="467"/>
        <end position="491"/>
    </location>
</feature>